<evidence type="ECO:0008006" key="4">
    <source>
        <dbReference type="Google" id="ProtNLM"/>
    </source>
</evidence>
<dbReference type="Proteomes" id="UP001515660">
    <property type="component" value="Unassembled WGS sequence"/>
</dbReference>
<evidence type="ECO:0000313" key="3">
    <source>
        <dbReference type="Proteomes" id="UP001515660"/>
    </source>
</evidence>
<name>A0ABX0G2K3_9RHOB</name>
<reference evidence="2 3" key="1">
    <citation type="journal article" date="2022" name="Microorganisms">
        <title>Genome Sequence and Characterization of a Xanthorhodopsin-Containing, Aerobic Anoxygenic Phototrophic Rhodobacter Species, Isolated from Mesophilic Conditions at Yellowstone National Park.</title>
        <authorList>
            <person name="Kyndt J.A."/>
            <person name="Robertson S."/>
            <person name="Shoffstall I.B."/>
            <person name="Ramaley R.F."/>
            <person name="Meyer T.E."/>
        </authorList>
    </citation>
    <scope>NUCLEOTIDE SEQUENCE [LARGE SCALE GENOMIC DNA]</scope>
    <source>
        <strain evidence="2 3">M37P</strain>
    </source>
</reference>
<feature type="signal peptide" evidence="1">
    <location>
        <begin position="1"/>
        <end position="26"/>
    </location>
</feature>
<keyword evidence="3" id="KW-1185">Reference proteome</keyword>
<comment type="caution">
    <text evidence="2">The sequence shown here is derived from an EMBL/GenBank/DDBJ whole genome shotgun (WGS) entry which is preliminary data.</text>
</comment>
<evidence type="ECO:0000313" key="2">
    <source>
        <dbReference type="EMBL" id="NHB75429.1"/>
    </source>
</evidence>
<evidence type="ECO:0000256" key="1">
    <source>
        <dbReference type="SAM" id="SignalP"/>
    </source>
</evidence>
<dbReference type="RefSeq" id="WP_166401469.1">
    <property type="nucleotide sequence ID" value="NZ_JAANHS010000001.1"/>
</dbReference>
<dbReference type="EMBL" id="JAANHS010000001">
    <property type="protein sequence ID" value="NHB75429.1"/>
    <property type="molecule type" value="Genomic_DNA"/>
</dbReference>
<organism evidence="2 3">
    <name type="scientific">Rhodobacter calidifons</name>
    <dbReference type="NCBI Taxonomy" id="2715277"/>
    <lineage>
        <taxon>Bacteria</taxon>
        <taxon>Pseudomonadati</taxon>
        <taxon>Pseudomonadota</taxon>
        <taxon>Alphaproteobacteria</taxon>
        <taxon>Rhodobacterales</taxon>
        <taxon>Rhodobacter group</taxon>
        <taxon>Rhodobacter</taxon>
    </lineage>
</organism>
<dbReference type="PROSITE" id="PS51257">
    <property type="entry name" value="PROKAR_LIPOPROTEIN"/>
    <property type="match status" value="1"/>
</dbReference>
<keyword evidence="1" id="KW-0732">Signal</keyword>
<gene>
    <name evidence="2" type="ORF">G8O29_01575</name>
</gene>
<protein>
    <recommendedName>
        <fullName evidence="4">UrcA family protein</fullName>
    </recommendedName>
</protein>
<feature type="chain" id="PRO_5046796132" description="UrcA family protein" evidence="1">
    <location>
        <begin position="27"/>
        <end position="116"/>
    </location>
</feature>
<proteinExistence type="predicted"/>
<accession>A0ABX0G2K3</accession>
<sequence>MRFAIMNSGHRHLAFVVGAAALLSLAACDPAELVQDTLKRTAHTVVFPVVNIDMPAEPARRATKCILDAASEDELRLLARDVGVEAGTSTKATIRTIALRPAAQACYAANGVPPIR</sequence>